<dbReference type="InterPro" id="IPR020892">
    <property type="entry name" value="Cyclophilin-type_PPIase_CS"/>
</dbReference>
<dbReference type="PRINTS" id="PR00153">
    <property type="entry name" value="CSAPPISMRASE"/>
</dbReference>
<dbReference type="InterPro" id="IPR011990">
    <property type="entry name" value="TPR-like_helical_dom_sf"/>
</dbReference>
<reference evidence="9 10" key="1">
    <citation type="journal article" date="2015" name="Genome Biol. Evol.">
        <title>Comparative Genomics of a Bacterivorous Green Alga Reveals Evolutionary Causalities and Consequences of Phago-Mixotrophic Mode of Nutrition.</title>
        <authorList>
            <person name="Burns J.A."/>
            <person name="Paasch A."/>
            <person name="Narechania A."/>
            <person name="Kim E."/>
        </authorList>
    </citation>
    <scope>NUCLEOTIDE SEQUENCE [LARGE SCALE GENOMIC DNA]</scope>
    <source>
        <strain evidence="9 10">PLY_AMNH</strain>
    </source>
</reference>
<dbReference type="GO" id="GO:0006457">
    <property type="term" value="P:protein folding"/>
    <property type="evidence" value="ECO:0007669"/>
    <property type="project" value="InterPro"/>
</dbReference>
<evidence type="ECO:0000313" key="10">
    <source>
        <dbReference type="Proteomes" id="UP001190700"/>
    </source>
</evidence>
<comment type="similarity">
    <text evidence="2">Belongs to the cyclophilin-type PPIase family.</text>
</comment>
<dbReference type="FunFam" id="2.40.100.10:FF:000002">
    <property type="entry name" value="Peptidyl-prolyl cis-trans isomerase"/>
    <property type="match status" value="1"/>
</dbReference>
<dbReference type="CDD" id="cd01926">
    <property type="entry name" value="cyclophilin_ABH_like"/>
    <property type="match status" value="1"/>
</dbReference>
<dbReference type="Proteomes" id="UP001190700">
    <property type="component" value="Unassembled WGS sequence"/>
</dbReference>
<keyword evidence="10" id="KW-1185">Reference proteome</keyword>
<organism evidence="9 10">
    <name type="scientific">Cymbomonas tetramitiformis</name>
    <dbReference type="NCBI Taxonomy" id="36881"/>
    <lineage>
        <taxon>Eukaryota</taxon>
        <taxon>Viridiplantae</taxon>
        <taxon>Chlorophyta</taxon>
        <taxon>Pyramimonadophyceae</taxon>
        <taxon>Pyramimonadales</taxon>
        <taxon>Pyramimonadaceae</taxon>
        <taxon>Cymbomonas</taxon>
    </lineage>
</organism>
<evidence type="ECO:0000256" key="2">
    <source>
        <dbReference type="ARBA" id="ARBA00007365"/>
    </source>
</evidence>
<evidence type="ECO:0000259" key="8">
    <source>
        <dbReference type="PROSITE" id="PS50072"/>
    </source>
</evidence>
<dbReference type="InterPro" id="IPR019734">
    <property type="entry name" value="TPR_rpt"/>
</dbReference>
<dbReference type="InterPro" id="IPR002130">
    <property type="entry name" value="Cyclophilin-type_PPIase_dom"/>
</dbReference>
<feature type="domain" description="PPIase cyclophilin-type" evidence="8">
    <location>
        <begin position="207"/>
        <end position="371"/>
    </location>
</feature>
<dbReference type="SUPFAM" id="SSF48452">
    <property type="entry name" value="TPR-like"/>
    <property type="match status" value="1"/>
</dbReference>
<dbReference type="InterPro" id="IPR029000">
    <property type="entry name" value="Cyclophilin-like_dom_sf"/>
</dbReference>
<dbReference type="SMART" id="SM00028">
    <property type="entry name" value="TPR"/>
    <property type="match status" value="3"/>
</dbReference>
<evidence type="ECO:0000256" key="3">
    <source>
        <dbReference type="ARBA" id="ARBA00013194"/>
    </source>
</evidence>
<accession>A0AAE0L9N5</accession>
<keyword evidence="6" id="KW-0175">Coiled coil</keyword>
<dbReference type="Gene3D" id="1.25.40.10">
    <property type="entry name" value="Tetratricopeptide repeat domain"/>
    <property type="match status" value="1"/>
</dbReference>
<dbReference type="Pfam" id="PF00160">
    <property type="entry name" value="Pro_isomerase"/>
    <property type="match status" value="1"/>
</dbReference>
<dbReference type="GO" id="GO:0016018">
    <property type="term" value="F:cyclosporin A binding"/>
    <property type="evidence" value="ECO:0007669"/>
    <property type="project" value="TreeGrafter"/>
</dbReference>
<dbReference type="AlphaFoldDB" id="A0AAE0L9N5"/>
<dbReference type="PANTHER" id="PTHR11071:SF561">
    <property type="entry name" value="PEPTIDYL-PROLYL CIS-TRANS ISOMERASE D-RELATED"/>
    <property type="match status" value="1"/>
</dbReference>
<dbReference type="PROSITE" id="PS00170">
    <property type="entry name" value="CSA_PPIASE_1"/>
    <property type="match status" value="1"/>
</dbReference>
<evidence type="ECO:0000313" key="9">
    <source>
        <dbReference type="EMBL" id="KAK3276845.1"/>
    </source>
</evidence>
<keyword evidence="4" id="KW-0697">Rotamase</keyword>
<comment type="caution">
    <text evidence="9">The sequence shown here is derived from an EMBL/GenBank/DDBJ whole genome shotgun (WGS) entry which is preliminary data.</text>
</comment>
<comment type="catalytic activity">
    <reaction evidence="1">
        <text>[protein]-peptidylproline (omega=180) = [protein]-peptidylproline (omega=0)</text>
        <dbReference type="Rhea" id="RHEA:16237"/>
        <dbReference type="Rhea" id="RHEA-COMP:10747"/>
        <dbReference type="Rhea" id="RHEA-COMP:10748"/>
        <dbReference type="ChEBI" id="CHEBI:83833"/>
        <dbReference type="ChEBI" id="CHEBI:83834"/>
        <dbReference type="EC" id="5.2.1.8"/>
    </reaction>
</comment>
<dbReference type="EC" id="5.2.1.8" evidence="3"/>
<evidence type="ECO:0000256" key="6">
    <source>
        <dbReference type="SAM" id="Coils"/>
    </source>
</evidence>
<name>A0AAE0L9N5_9CHLO</name>
<dbReference type="EMBL" id="LGRX02006359">
    <property type="protein sequence ID" value="KAK3276845.1"/>
    <property type="molecule type" value="Genomic_DNA"/>
</dbReference>
<dbReference type="GO" id="GO:0003755">
    <property type="term" value="F:peptidyl-prolyl cis-trans isomerase activity"/>
    <property type="evidence" value="ECO:0007669"/>
    <property type="project" value="UniProtKB-KW"/>
</dbReference>
<proteinExistence type="inferred from homology"/>
<gene>
    <name evidence="9" type="ORF">CYMTET_15112</name>
</gene>
<evidence type="ECO:0000256" key="1">
    <source>
        <dbReference type="ARBA" id="ARBA00000971"/>
    </source>
</evidence>
<protein>
    <recommendedName>
        <fullName evidence="3">peptidylprolyl isomerase</fullName>
        <ecNumber evidence="3">5.2.1.8</ecNumber>
    </recommendedName>
</protein>
<evidence type="ECO:0000256" key="7">
    <source>
        <dbReference type="SAM" id="MobiDB-lite"/>
    </source>
</evidence>
<evidence type="ECO:0000256" key="5">
    <source>
        <dbReference type="ARBA" id="ARBA00023235"/>
    </source>
</evidence>
<sequence>MAETTNLNIEEIPDTEEEAPTPPPPHTMEAEQFKADGTEAFKAQDFEKAAESYTKAGDAARFLDPDNVEAVASLFVSSMSNLAACYLKLEKWTEARMACDEVLDLAEQTENVKVLFRRGQALVKLSLWEEAKVDLLAAAKLAPKDKAIRTLFEQVKEKITSDRAKAQKDLGAGFAAGLKKEAARAAAEEEKARAAREALRANNPKCFFDITIGGEKTGRVVMELFAHIVPKTAENFRALCTGEKGEGKAGKPLHFKGSAFHRVIPGFMCQGGDFTAGNGTGGESIYGEKFEDENFEMKHSGPGCLSMANAGPGTNGSQFFLCTADTPHLDGKHVVFGEVTEGYDEVVKKIEEVGSGGGETSKPVLIEDCGVL</sequence>
<feature type="region of interest" description="Disordered" evidence="7">
    <location>
        <begin position="1"/>
        <end position="27"/>
    </location>
</feature>
<dbReference type="Gene3D" id="2.40.100.10">
    <property type="entry name" value="Cyclophilin-like"/>
    <property type="match status" value="1"/>
</dbReference>
<dbReference type="PANTHER" id="PTHR11071">
    <property type="entry name" value="PEPTIDYL-PROLYL CIS-TRANS ISOMERASE"/>
    <property type="match status" value="1"/>
</dbReference>
<evidence type="ECO:0000256" key="4">
    <source>
        <dbReference type="ARBA" id="ARBA00023110"/>
    </source>
</evidence>
<dbReference type="PROSITE" id="PS50072">
    <property type="entry name" value="CSA_PPIASE_2"/>
    <property type="match status" value="1"/>
</dbReference>
<feature type="coiled-coil region" evidence="6">
    <location>
        <begin position="175"/>
        <end position="202"/>
    </location>
</feature>
<dbReference type="GO" id="GO:0005737">
    <property type="term" value="C:cytoplasm"/>
    <property type="evidence" value="ECO:0007669"/>
    <property type="project" value="TreeGrafter"/>
</dbReference>
<keyword evidence="5" id="KW-0413">Isomerase</keyword>
<dbReference type="SUPFAM" id="SSF50891">
    <property type="entry name" value="Cyclophilin-like"/>
    <property type="match status" value="1"/>
</dbReference>